<evidence type="ECO:0000256" key="4">
    <source>
        <dbReference type="ARBA" id="ARBA00023136"/>
    </source>
</evidence>
<dbReference type="GO" id="GO:0015499">
    <property type="term" value="F:formate transmembrane transporter activity"/>
    <property type="evidence" value="ECO:0007669"/>
    <property type="project" value="TreeGrafter"/>
</dbReference>
<dbReference type="Proteomes" id="UP000070326">
    <property type="component" value="Unassembled WGS sequence"/>
</dbReference>
<name>A0A135YLQ2_9FIRM</name>
<evidence type="ECO:0000256" key="6">
    <source>
        <dbReference type="SAM" id="Phobius"/>
    </source>
</evidence>
<dbReference type="PROSITE" id="PS01006">
    <property type="entry name" value="FORMATE_NITRITE_TP_2"/>
    <property type="match status" value="1"/>
</dbReference>
<feature type="transmembrane region" description="Helical" evidence="6">
    <location>
        <begin position="26"/>
        <end position="52"/>
    </location>
</feature>
<sequence>MNETIEILSQAASQKVKIIKKNPSKYWVSSVFAGALIGLGVLVSFTVGAILTSAHSPGAKLLPALSFSVALSLVIFLGTELFTGNNMIMTIGRLNRSVTTSQLSSVWLRSWVGNLIGSIILSGVFIGTGLIKGPIQDFYSAAALAKVSLSPLELVTRGIFCNFLVCLAILTCNRTKNDAAKLIIIIMCIYAFMTSGFEHSIADMTVFAIAIMSKSITSISIGQAAYALFFITIGNIIGGSLLVGWVANKIK</sequence>
<dbReference type="InterPro" id="IPR024002">
    <property type="entry name" value="For/NO2_transpt_CS"/>
</dbReference>
<comment type="similarity">
    <text evidence="5">Belongs to the FNT transporter (TC 1.A.16) family.</text>
</comment>
<evidence type="ECO:0000256" key="3">
    <source>
        <dbReference type="ARBA" id="ARBA00022989"/>
    </source>
</evidence>
<organism evidence="7 8">
    <name type="scientific">Peptostreptococcus anaerobius</name>
    <dbReference type="NCBI Taxonomy" id="1261"/>
    <lineage>
        <taxon>Bacteria</taxon>
        <taxon>Bacillati</taxon>
        <taxon>Bacillota</taxon>
        <taxon>Clostridia</taxon>
        <taxon>Peptostreptococcales</taxon>
        <taxon>Peptostreptococcaceae</taxon>
        <taxon>Peptostreptococcus</taxon>
    </lineage>
</organism>
<evidence type="ECO:0000313" key="7">
    <source>
        <dbReference type="EMBL" id="KXI10313.1"/>
    </source>
</evidence>
<dbReference type="PANTHER" id="PTHR30520:SF8">
    <property type="entry name" value="NITRITE TRANSPORTER NIRC"/>
    <property type="match status" value="1"/>
</dbReference>
<dbReference type="InterPro" id="IPR000292">
    <property type="entry name" value="For/NO2_transpt"/>
</dbReference>
<keyword evidence="2 6" id="KW-0812">Transmembrane</keyword>
<feature type="transmembrane region" description="Helical" evidence="6">
    <location>
        <begin position="106"/>
        <end position="131"/>
    </location>
</feature>
<dbReference type="InterPro" id="IPR023271">
    <property type="entry name" value="Aquaporin-like"/>
</dbReference>
<dbReference type="Gene3D" id="1.20.1080.10">
    <property type="entry name" value="Glycerol uptake facilitator protein"/>
    <property type="match status" value="1"/>
</dbReference>
<dbReference type="RefSeq" id="WP_061102063.1">
    <property type="nucleotide sequence ID" value="NZ_CAXUJS010000008.1"/>
</dbReference>
<gene>
    <name evidence="7" type="ORF">HMPREF3195_01899</name>
</gene>
<dbReference type="EMBL" id="LSQZ01000099">
    <property type="protein sequence ID" value="KXI10313.1"/>
    <property type="molecule type" value="Genomic_DNA"/>
</dbReference>
<dbReference type="eggNOG" id="COG2116">
    <property type="taxonomic scope" value="Bacteria"/>
</dbReference>
<dbReference type="STRING" id="1261.HMPREF3195_01899"/>
<dbReference type="PATRIC" id="fig|1261.5.peg.1910"/>
<evidence type="ECO:0000256" key="2">
    <source>
        <dbReference type="ARBA" id="ARBA00022692"/>
    </source>
</evidence>
<feature type="transmembrane region" description="Helical" evidence="6">
    <location>
        <begin position="224"/>
        <end position="247"/>
    </location>
</feature>
<comment type="subcellular location">
    <subcellularLocation>
        <location evidence="1">Membrane</location>
        <topology evidence="1">Multi-pass membrane protein</topology>
    </subcellularLocation>
</comment>
<reference evidence="7 8" key="1">
    <citation type="submission" date="2016-02" db="EMBL/GenBank/DDBJ databases">
        <authorList>
            <person name="Wen L."/>
            <person name="He K."/>
            <person name="Yang H."/>
        </authorList>
    </citation>
    <scope>NUCLEOTIDE SEQUENCE [LARGE SCALE GENOMIC DNA]</scope>
    <source>
        <strain evidence="7 8">MJR8628A</strain>
    </source>
</reference>
<evidence type="ECO:0000256" key="5">
    <source>
        <dbReference type="ARBA" id="ARBA00049660"/>
    </source>
</evidence>
<dbReference type="GO" id="GO:0005886">
    <property type="term" value="C:plasma membrane"/>
    <property type="evidence" value="ECO:0007669"/>
    <property type="project" value="TreeGrafter"/>
</dbReference>
<feature type="transmembrane region" description="Helical" evidence="6">
    <location>
        <begin position="151"/>
        <end position="170"/>
    </location>
</feature>
<feature type="transmembrane region" description="Helical" evidence="6">
    <location>
        <begin position="64"/>
        <end position="85"/>
    </location>
</feature>
<proteinExistence type="inferred from homology"/>
<keyword evidence="3 6" id="KW-1133">Transmembrane helix</keyword>
<accession>A0A135YLQ2</accession>
<keyword evidence="4 6" id="KW-0472">Membrane</keyword>
<dbReference type="PANTHER" id="PTHR30520">
    <property type="entry name" value="FORMATE TRANSPORTER-RELATED"/>
    <property type="match status" value="1"/>
</dbReference>
<dbReference type="Pfam" id="PF01226">
    <property type="entry name" value="Form_Nir_trans"/>
    <property type="match status" value="1"/>
</dbReference>
<dbReference type="AlphaFoldDB" id="A0A135YLQ2"/>
<evidence type="ECO:0000256" key="1">
    <source>
        <dbReference type="ARBA" id="ARBA00004141"/>
    </source>
</evidence>
<protein>
    <submittedName>
        <fullName evidence="7">Putative nitrite transporter NirC</fullName>
    </submittedName>
</protein>
<evidence type="ECO:0000313" key="8">
    <source>
        <dbReference type="Proteomes" id="UP000070326"/>
    </source>
</evidence>
<comment type="caution">
    <text evidence="7">The sequence shown here is derived from an EMBL/GenBank/DDBJ whole genome shotgun (WGS) entry which is preliminary data.</text>
</comment>
<feature type="transmembrane region" description="Helical" evidence="6">
    <location>
        <begin position="182"/>
        <end position="212"/>
    </location>
</feature>